<protein>
    <submittedName>
        <fullName evidence="1">Uncharacterized protein</fullName>
    </submittedName>
</protein>
<evidence type="ECO:0000313" key="2">
    <source>
        <dbReference type="Proteomes" id="UP000256964"/>
    </source>
</evidence>
<evidence type="ECO:0000313" key="1">
    <source>
        <dbReference type="EMBL" id="RDX55922.1"/>
    </source>
</evidence>
<reference evidence="1 2" key="1">
    <citation type="journal article" date="2018" name="Biotechnol. Biofuels">
        <title>Integrative visual omics of the white-rot fungus Polyporus brumalis exposes the biotechnological potential of its oxidative enzymes for delignifying raw plant biomass.</title>
        <authorList>
            <person name="Miyauchi S."/>
            <person name="Rancon A."/>
            <person name="Drula E."/>
            <person name="Hage H."/>
            <person name="Chaduli D."/>
            <person name="Favel A."/>
            <person name="Grisel S."/>
            <person name="Henrissat B."/>
            <person name="Herpoel-Gimbert I."/>
            <person name="Ruiz-Duenas F.J."/>
            <person name="Chevret D."/>
            <person name="Hainaut M."/>
            <person name="Lin J."/>
            <person name="Wang M."/>
            <person name="Pangilinan J."/>
            <person name="Lipzen A."/>
            <person name="Lesage-Meessen L."/>
            <person name="Navarro D."/>
            <person name="Riley R."/>
            <person name="Grigoriev I.V."/>
            <person name="Zhou S."/>
            <person name="Raouche S."/>
            <person name="Rosso M.N."/>
        </authorList>
    </citation>
    <scope>NUCLEOTIDE SEQUENCE [LARGE SCALE GENOMIC DNA]</scope>
    <source>
        <strain evidence="1 2">BRFM 1820</strain>
    </source>
</reference>
<dbReference type="AlphaFoldDB" id="A0A371DTR3"/>
<accession>A0A371DTR3</accession>
<name>A0A371DTR3_9APHY</name>
<dbReference type="OrthoDB" id="2748701at2759"/>
<keyword evidence="2" id="KW-1185">Reference proteome</keyword>
<organism evidence="1 2">
    <name type="scientific">Lentinus brumalis</name>
    <dbReference type="NCBI Taxonomy" id="2498619"/>
    <lineage>
        <taxon>Eukaryota</taxon>
        <taxon>Fungi</taxon>
        <taxon>Dikarya</taxon>
        <taxon>Basidiomycota</taxon>
        <taxon>Agaricomycotina</taxon>
        <taxon>Agaricomycetes</taxon>
        <taxon>Polyporales</taxon>
        <taxon>Polyporaceae</taxon>
        <taxon>Lentinus</taxon>
    </lineage>
</organism>
<gene>
    <name evidence="1" type="ORF">OH76DRAFT_1337593</name>
</gene>
<proteinExistence type="predicted"/>
<feature type="non-terminal residue" evidence="1">
    <location>
        <position position="64"/>
    </location>
</feature>
<dbReference type="EMBL" id="KZ857381">
    <property type="protein sequence ID" value="RDX55922.1"/>
    <property type="molecule type" value="Genomic_DNA"/>
</dbReference>
<sequence length="64" mass="7005">MLIGASPTYPTPPHQRKTLGHLPTEVLEQIFLQACTDGGYTGCSLSAVSRRIRAVSHTVRFHSI</sequence>
<dbReference type="Proteomes" id="UP000256964">
    <property type="component" value="Unassembled WGS sequence"/>
</dbReference>